<keyword evidence="5" id="KW-1185">Reference proteome</keyword>
<evidence type="ECO:0000256" key="2">
    <source>
        <dbReference type="ARBA" id="ARBA00022737"/>
    </source>
</evidence>
<feature type="repeat" description="PPR" evidence="3">
    <location>
        <begin position="150"/>
        <end position="184"/>
    </location>
</feature>
<dbReference type="PROSITE" id="PS51375">
    <property type="entry name" value="PPR"/>
    <property type="match status" value="2"/>
</dbReference>
<dbReference type="GO" id="GO:0003729">
    <property type="term" value="F:mRNA binding"/>
    <property type="evidence" value="ECO:0007669"/>
    <property type="project" value="UniProtKB-ARBA"/>
</dbReference>
<reference evidence="4 5" key="1">
    <citation type="submission" date="2020-04" db="EMBL/GenBank/DDBJ databases">
        <title>Plant Genome Project.</title>
        <authorList>
            <person name="Zhang R.-G."/>
        </authorList>
    </citation>
    <scope>NUCLEOTIDE SEQUENCE [LARGE SCALE GENOMIC DNA]</scope>
    <source>
        <strain evidence="4">YNK0</strain>
        <tissue evidence="4">Leaf</tissue>
    </source>
</reference>
<dbReference type="Pfam" id="PF01535">
    <property type="entry name" value="PPR"/>
    <property type="match status" value="2"/>
</dbReference>
<dbReference type="InterPro" id="IPR011990">
    <property type="entry name" value="TPR-like_helical_dom_sf"/>
</dbReference>
<evidence type="ECO:0000313" key="4">
    <source>
        <dbReference type="EMBL" id="KAF8394675.1"/>
    </source>
</evidence>
<keyword evidence="2" id="KW-0677">Repeat</keyword>
<accession>A0A834YVY8</accession>
<gene>
    <name evidence="4" type="ORF">HHK36_020891</name>
</gene>
<dbReference type="OMA" id="EWESTCY"/>
<dbReference type="Gene3D" id="1.25.40.10">
    <property type="entry name" value="Tetratricopeptide repeat domain"/>
    <property type="match status" value="3"/>
</dbReference>
<dbReference type="Pfam" id="PF12854">
    <property type="entry name" value="PPR_1"/>
    <property type="match status" value="1"/>
</dbReference>
<feature type="repeat" description="PPR" evidence="3">
    <location>
        <begin position="219"/>
        <end position="253"/>
    </location>
</feature>
<evidence type="ECO:0000256" key="3">
    <source>
        <dbReference type="PROSITE-ProRule" id="PRU00708"/>
    </source>
</evidence>
<dbReference type="Proteomes" id="UP000655225">
    <property type="component" value="Unassembled WGS sequence"/>
</dbReference>
<protein>
    <recommendedName>
        <fullName evidence="6">Pentatricopeptide repeat-containing protein</fullName>
    </recommendedName>
</protein>
<dbReference type="OrthoDB" id="1717827at2759"/>
<evidence type="ECO:0008006" key="6">
    <source>
        <dbReference type="Google" id="ProtNLM"/>
    </source>
</evidence>
<dbReference type="GO" id="GO:0005739">
    <property type="term" value="C:mitochondrion"/>
    <property type="evidence" value="ECO:0007669"/>
    <property type="project" value="TreeGrafter"/>
</dbReference>
<evidence type="ECO:0000256" key="1">
    <source>
        <dbReference type="ARBA" id="ARBA00007626"/>
    </source>
</evidence>
<name>A0A834YVY8_TETSI</name>
<comment type="caution">
    <text evidence="4">The sequence shown here is derived from an EMBL/GenBank/DDBJ whole genome shotgun (WGS) entry which is preliminary data.</text>
</comment>
<dbReference type="SUPFAM" id="SSF48452">
    <property type="entry name" value="TPR-like"/>
    <property type="match status" value="1"/>
</dbReference>
<dbReference type="PANTHER" id="PTHR45717:SF8">
    <property type="entry name" value="OS01G0301000 PROTEIN"/>
    <property type="match status" value="1"/>
</dbReference>
<comment type="similarity">
    <text evidence="1">Belongs to the PPR family. P subfamily.</text>
</comment>
<dbReference type="NCBIfam" id="TIGR00756">
    <property type="entry name" value="PPR"/>
    <property type="match status" value="3"/>
</dbReference>
<sequence>MFIQNPRRVLLFGTVTARRLCTVASKPQTQTQTQISSRNWWYLNKSRESSSLYHRITALDATDGSVSQALDQWVMGERKSISKYDIIGFVDQLRKYKQYTLALQLLEWLENNGIEFSYGEHARRINLLWKIRGIASAEKYFTDLPEPAKSNATYGTLLNCYCNEKLTDKAMELLETMRELNFASTYAYNSLMCLYMKLGKHEKVPLLLQEMKGKCVVLNLFSYNMLMSSYVALKDIEGAERVLIEMETGGGVKPEWSVYGQLTAMYISASLFEKADLALKKLERKKKDREAFHHLLSLYASIGNASEVNRIWQSLKSSFPRTANVSYLTMLQSLYRLDDLDGLQKYFEEWESDCSCYDIRLVNVLIRAYLKRDMLAAAELLLENAVKKGAKRNYMTIMVFVEFYMKNRHMDLALKCMKTAIPEVKEHEWQMYREKASVFLKYFEEEKDVDGAEELYRILKQANCLDKEVYDSLFRTYIAAGKVELQMRQRMKADGVEIVSETEKLLESVCPKLDNL</sequence>
<dbReference type="EMBL" id="JABCRI010000014">
    <property type="protein sequence ID" value="KAF8394675.1"/>
    <property type="molecule type" value="Genomic_DNA"/>
</dbReference>
<proteinExistence type="inferred from homology"/>
<organism evidence="4 5">
    <name type="scientific">Tetracentron sinense</name>
    <name type="common">Spur-leaf</name>
    <dbReference type="NCBI Taxonomy" id="13715"/>
    <lineage>
        <taxon>Eukaryota</taxon>
        <taxon>Viridiplantae</taxon>
        <taxon>Streptophyta</taxon>
        <taxon>Embryophyta</taxon>
        <taxon>Tracheophyta</taxon>
        <taxon>Spermatophyta</taxon>
        <taxon>Magnoliopsida</taxon>
        <taxon>Trochodendrales</taxon>
        <taxon>Trochodendraceae</taxon>
        <taxon>Tetracentron</taxon>
    </lineage>
</organism>
<dbReference type="PANTHER" id="PTHR45717">
    <property type="entry name" value="OS12G0527900 PROTEIN"/>
    <property type="match status" value="1"/>
</dbReference>
<dbReference type="AlphaFoldDB" id="A0A834YVY8"/>
<dbReference type="InterPro" id="IPR002885">
    <property type="entry name" value="PPR_rpt"/>
</dbReference>
<evidence type="ECO:0000313" key="5">
    <source>
        <dbReference type="Proteomes" id="UP000655225"/>
    </source>
</evidence>